<reference evidence="2" key="1">
    <citation type="journal article" date="2023" name="GigaByte">
        <title>Genome assembly of the bearded iris, Iris pallida Lam.</title>
        <authorList>
            <person name="Bruccoleri R.E."/>
            <person name="Oakeley E.J."/>
            <person name="Faust A.M.E."/>
            <person name="Altorfer M."/>
            <person name="Dessus-Babus S."/>
            <person name="Burckhardt D."/>
            <person name="Oertli M."/>
            <person name="Naumann U."/>
            <person name="Petersen F."/>
            <person name="Wong J."/>
        </authorList>
    </citation>
    <scope>NUCLEOTIDE SEQUENCE</scope>
    <source>
        <strain evidence="2">GSM-AAB239-AS_SAM_17_03QT</strain>
    </source>
</reference>
<dbReference type="Proteomes" id="UP001140949">
    <property type="component" value="Unassembled WGS sequence"/>
</dbReference>
<reference evidence="2" key="2">
    <citation type="submission" date="2023-04" db="EMBL/GenBank/DDBJ databases">
        <authorList>
            <person name="Bruccoleri R.E."/>
            <person name="Oakeley E.J."/>
            <person name="Faust A.-M."/>
            <person name="Dessus-Babus S."/>
            <person name="Altorfer M."/>
            <person name="Burckhardt D."/>
            <person name="Oertli M."/>
            <person name="Naumann U."/>
            <person name="Petersen F."/>
            <person name="Wong J."/>
        </authorList>
    </citation>
    <scope>NUCLEOTIDE SEQUENCE</scope>
    <source>
        <strain evidence="2">GSM-AAB239-AS_SAM_17_03QT</strain>
        <tissue evidence="2">Leaf</tissue>
    </source>
</reference>
<evidence type="ECO:0000313" key="2">
    <source>
        <dbReference type="EMBL" id="KAJ6811131.1"/>
    </source>
</evidence>
<proteinExistence type="predicted"/>
<dbReference type="EMBL" id="JANAVB010036615">
    <property type="protein sequence ID" value="KAJ6803338.1"/>
    <property type="molecule type" value="Genomic_DNA"/>
</dbReference>
<name>A0AAX6F4Y3_IRIPA</name>
<gene>
    <name evidence="1" type="ORF">M6B38_107990</name>
    <name evidence="2" type="ORF">M6B38_155335</name>
</gene>
<dbReference type="EMBL" id="JANAVB010031819">
    <property type="protein sequence ID" value="KAJ6811131.1"/>
    <property type="molecule type" value="Genomic_DNA"/>
</dbReference>
<keyword evidence="3" id="KW-1185">Reference proteome</keyword>
<comment type="caution">
    <text evidence="2">The sequence shown here is derived from an EMBL/GenBank/DDBJ whole genome shotgun (WGS) entry which is preliminary data.</text>
</comment>
<evidence type="ECO:0000313" key="3">
    <source>
        <dbReference type="Proteomes" id="UP001140949"/>
    </source>
</evidence>
<dbReference type="AlphaFoldDB" id="A0AAX6F4Y3"/>
<evidence type="ECO:0000313" key="1">
    <source>
        <dbReference type="EMBL" id="KAJ6803338.1"/>
    </source>
</evidence>
<organism evidence="2 3">
    <name type="scientific">Iris pallida</name>
    <name type="common">Sweet iris</name>
    <dbReference type="NCBI Taxonomy" id="29817"/>
    <lineage>
        <taxon>Eukaryota</taxon>
        <taxon>Viridiplantae</taxon>
        <taxon>Streptophyta</taxon>
        <taxon>Embryophyta</taxon>
        <taxon>Tracheophyta</taxon>
        <taxon>Spermatophyta</taxon>
        <taxon>Magnoliopsida</taxon>
        <taxon>Liliopsida</taxon>
        <taxon>Asparagales</taxon>
        <taxon>Iridaceae</taxon>
        <taxon>Iridoideae</taxon>
        <taxon>Irideae</taxon>
        <taxon>Iris</taxon>
    </lineage>
</organism>
<protein>
    <submittedName>
        <fullName evidence="2">PHD finger protein EHD3-like</fullName>
    </submittedName>
</protein>
<accession>A0AAX6F4Y3</accession>
<sequence>MKTLYLKLLNLNVKQENQQVGAEQKNSNDLDIATSFPVFTRCALANSVVVKQDSISKCSNKQCQTGHHA</sequence>